<proteinExistence type="predicted"/>
<reference evidence="1" key="1">
    <citation type="submission" date="2016-10" db="EMBL/GenBank/DDBJ databases">
        <title>Sequence of Gallionella enrichment culture.</title>
        <authorList>
            <person name="Poehlein A."/>
            <person name="Muehling M."/>
            <person name="Daniel R."/>
        </authorList>
    </citation>
    <scope>NUCLEOTIDE SEQUENCE</scope>
</reference>
<accession>A0A1J5PSJ0</accession>
<comment type="caution">
    <text evidence="1">The sequence shown here is derived from an EMBL/GenBank/DDBJ whole genome shotgun (WGS) entry which is preliminary data.</text>
</comment>
<dbReference type="EMBL" id="MLJW01002627">
    <property type="protein sequence ID" value="OIQ74090.1"/>
    <property type="molecule type" value="Genomic_DNA"/>
</dbReference>
<sequence>MFNRVGVDLAGRTEQGELFDLLMGGQQIALDPRHQKIEQSPPRVACGQGESVALQPRGDPARQLRQLDAVHPHNHAVLRQSAEPGGFLRGGVEPRQDDQHQHIGRQAVRQRGQRLAAVAARLAAGNAQLDQAAAAEQADFTAAREQLAPVETAFHRVALAFVEALLARRGADGVDRFVDQQRLVAMHGIERGQAAGEVGVELVCGELHQFRRTAAS</sequence>
<evidence type="ECO:0000313" key="1">
    <source>
        <dbReference type="EMBL" id="OIQ74090.1"/>
    </source>
</evidence>
<gene>
    <name evidence="1" type="ORF">GALL_442680</name>
</gene>
<protein>
    <submittedName>
        <fullName evidence="1">Uncharacterized protein</fullName>
    </submittedName>
</protein>
<dbReference type="AlphaFoldDB" id="A0A1J5PSJ0"/>
<name>A0A1J5PSJ0_9ZZZZ</name>
<organism evidence="1">
    <name type="scientific">mine drainage metagenome</name>
    <dbReference type="NCBI Taxonomy" id="410659"/>
    <lineage>
        <taxon>unclassified sequences</taxon>
        <taxon>metagenomes</taxon>
        <taxon>ecological metagenomes</taxon>
    </lineage>
</organism>